<evidence type="ECO:0000256" key="1">
    <source>
        <dbReference type="ARBA" id="ARBA00004123"/>
    </source>
</evidence>
<evidence type="ECO:0000256" key="2">
    <source>
        <dbReference type="ARBA" id="ARBA00023242"/>
    </source>
</evidence>
<dbReference type="GO" id="GO:0006950">
    <property type="term" value="P:response to stress"/>
    <property type="evidence" value="ECO:0007669"/>
    <property type="project" value="UniProtKB-ARBA"/>
</dbReference>
<accession>A0A9R1X8L8</accession>
<evidence type="ECO:0000313" key="3">
    <source>
        <dbReference type="EMBL" id="KAJ0202929.1"/>
    </source>
</evidence>
<dbReference type="PANTHER" id="PTHR33172:SF101">
    <property type="entry name" value="OXIDATIVE STRESS 3"/>
    <property type="match status" value="1"/>
</dbReference>
<dbReference type="OrthoDB" id="694201at2759"/>
<keyword evidence="2" id="KW-0539">Nucleus</keyword>
<gene>
    <name evidence="3" type="ORF">LSAT_V11C500276920</name>
</gene>
<dbReference type="EMBL" id="NBSK02000005">
    <property type="protein sequence ID" value="KAJ0202929.1"/>
    <property type="molecule type" value="Genomic_DNA"/>
</dbReference>
<evidence type="ECO:0008006" key="5">
    <source>
        <dbReference type="Google" id="ProtNLM"/>
    </source>
</evidence>
<comment type="caution">
    <text evidence="3">The sequence shown here is derived from an EMBL/GenBank/DDBJ whole genome shotgun (WGS) entry which is preliminary data.</text>
</comment>
<name>A0A9R1X8L8_LACSA</name>
<proteinExistence type="predicted"/>
<dbReference type="Proteomes" id="UP000235145">
    <property type="component" value="Unassembled WGS sequence"/>
</dbReference>
<dbReference type="PANTHER" id="PTHR33172">
    <property type="entry name" value="OS08G0516900 PROTEIN"/>
    <property type="match status" value="1"/>
</dbReference>
<reference evidence="3 4" key="1">
    <citation type="journal article" date="2017" name="Nat. Commun.">
        <title>Genome assembly with in vitro proximity ligation data and whole-genome triplication in lettuce.</title>
        <authorList>
            <person name="Reyes-Chin-Wo S."/>
            <person name="Wang Z."/>
            <person name="Yang X."/>
            <person name="Kozik A."/>
            <person name="Arikit S."/>
            <person name="Song C."/>
            <person name="Xia L."/>
            <person name="Froenicke L."/>
            <person name="Lavelle D.O."/>
            <person name="Truco M.J."/>
            <person name="Xia R."/>
            <person name="Zhu S."/>
            <person name="Xu C."/>
            <person name="Xu H."/>
            <person name="Xu X."/>
            <person name="Cox K."/>
            <person name="Korf I."/>
            <person name="Meyers B.C."/>
            <person name="Michelmore R.W."/>
        </authorList>
    </citation>
    <scope>NUCLEOTIDE SEQUENCE [LARGE SCALE GENOMIC DNA]</scope>
    <source>
        <strain evidence="4">cv. Salinas</strain>
        <tissue evidence="3">Seedlings</tissue>
    </source>
</reference>
<keyword evidence="4" id="KW-1185">Reference proteome</keyword>
<dbReference type="InterPro" id="IPR051992">
    <property type="entry name" value="OxStress_Response_Reg"/>
</dbReference>
<evidence type="ECO:0000313" key="4">
    <source>
        <dbReference type="Proteomes" id="UP000235145"/>
    </source>
</evidence>
<organism evidence="3 4">
    <name type="scientific">Lactuca sativa</name>
    <name type="common">Garden lettuce</name>
    <dbReference type="NCBI Taxonomy" id="4236"/>
    <lineage>
        <taxon>Eukaryota</taxon>
        <taxon>Viridiplantae</taxon>
        <taxon>Streptophyta</taxon>
        <taxon>Embryophyta</taxon>
        <taxon>Tracheophyta</taxon>
        <taxon>Spermatophyta</taxon>
        <taxon>Magnoliopsida</taxon>
        <taxon>eudicotyledons</taxon>
        <taxon>Gunneridae</taxon>
        <taxon>Pentapetalae</taxon>
        <taxon>asterids</taxon>
        <taxon>campanulids</taxon>
        <taxon>Asterales</taxon>
        <taxon>Asteraceae</taxon>
        <taxon>Cichorioideae</taxon>
        <taxon>Cichorieae</taxon>
        <taxon>Lactucinae</taxon>
        <taxon>Lactuca</taxon>
    </lineage>
</organism>
<protein>
    <recommendedName>
        <fullName evidence="5">Oxidative stress 3</fullName>
    </recommendedName>
</protein>
<sequence length="163" mass="18220">MEKMGDFKNKIFQDNHPEHTWGFMEKSDHESFEGASTISNGSSSIFSCSSLDTTDDASSSSSVNSNGSSLLDLSSLMSELPIKRGLSQFYHGKSESFTSLAKVVSIEDLPKKLKNPYTRMRKMKTNNKSYGGGLDNYKLHTLRKSTISKKLSPFLRQRSFARS</sequence>
<comment type="subcellular location">
    <subcellularLocation>
        <location evidence="1">Nucleus</location>
    </subcellularLocation>
</comment>
<dbReference type="GO" id="GO:0005634">
    <property type="term" value="C:nucleus"/>
    <property type="evidence" value="ECO:0007669"/>
    <property type="project" value="UniProtKB-SubCell"/>
</dbReference>
<dbReference type="AlphaFoldDB" id="A0A9R1X8L8"/>